<feature type="region of interest" description="Disordered" evidence="1">
    <location>
        <begin position="82"/>
        <end position="107"/>
    </location>
</feature>
<gene>
    <name evidence="2" type="ORF">THAOC_10831</name>
</gene>
<dbReference type="AlphaFoldDB" id="K0SNY5"/>
<dbReference type="EMBL" id="AGNL01012172">
    <property type="protein sequence ID" value="EJK68038.1"/>
    <property type="molecule type" value="Genomic_DNA"/>
</dbReference>
<sequence length="107" mass="11249">MSGSRVGVACDPPNADVVLVPKLAVVRQDSSMDAESGITIDESTSDGWRDSRDDTILGEDSFSSTFLHDEEGTPELRIVIASPDLPEPEPPDGAAGCGDGWGGHPKR</sequence>
<dbReference type="Proteomes" id="UP000266841">
    <property type="component" value="Unassembled WGS sequence"/>
</dbReference>
<evidence type="ECO:0000313" key="2">
    <source>
        <dbReference type="EMBL" id="EJK68038.1"/>
    </source>
</evidence>
<evidence type="ECO:0000313" key="3">
    <source>
        <dbReference type="Proteomes" id="UP000266841"/>
    </source>
</evidence>
<feature type="region of interest" description="Disordered" evidence="1">
    <location>
        <begin position="30"/>
        <end position="51"/>
    </location>
</feature>
<organism evidence="2 3">
    <name type="scientific">Thalassiosira oceanica</name>
    <name type="common">Marine diatom</name>
    <dbReference type="NCBI Taxonomy" id="159749"/>
    <lineage>
        <taxon>Eukaryota</taxon>
        <taxon>Sar</taxon>
        <taxon>Stramenopiles</taxon>
        <taxon>Ochrophyta</taxon>
        <taxon>Bacillariophyta</taxon>
        <taxon>Coscinodiscophyceae</taxon>
        <taxon>Thalassiosirophycidae</taxon>
        <taxon>Thalassiosirales</taxon>
        <taxon>Thalassiosiraceae</taxon>
        <taxon>Thalassiosira</taxon>
    </lineage>
</organism>
<proteinExistence type="predicted"/>
<protein>
    <submittedName>
        <fullName evidence="2">Uncharacterized protein</fullName>
    </submittedName>
</protein>
<keyword evidence="3" id="KW-1185">Reference proteome</keyword>
<reference evidence="2 3" key="1">
    <citation type="journal article" date="2012" name="Genome Biol.">
        <title>Genome and low-iron response of an oceanic diatom adapted to chronic iron limitation.</title>
        <authorList>
            <person name="Lommer M."/>
            <person name="Specht M."/>
            <person name="Roy A.S."/>
            <person name="Kraemer L."/>
            <person name="Andreson R."/>
            <person name="Gutowska M.A."/>
            <person name="Wolf J."/>
            <person name="Bergner S.V."/>
            <person name="Schilhabel M.B."/>
            <person name="Klostermeier U.C."/>
            <person name="Beiko R.G."/>
            <person name="Rosenstiel P."/>
            <person name="Hippler M."/>
            <person name="Laroche J."/>
        </authorList>
    </citation>
    <scope>NUCLEOTIDE SEQUENCE [LARGE SCALE GENOMIC DNA]</scope>
    <source>
        <strain evidence="2 3">CCMP1005</strain>
    </source>
</reference>
<accession>K0SNY5</accession>
<comment type="caution">
    <text evidence="2">The sequence shown here is derived from an EMBL/GenBank/DDBJ whole genome shotgun (WGS) entry which is preliminary data.</text>
</comment>
<evidence type="ECO:0000256" key="1">
    <source>
        <dbReference type="SAM" id="MobiDB-lite"/>
    </source>
</evidence>
<name>K0SNY5_THAOC</name>
<feature type="compositionally biased region" description="Gly residues" evidence="1">
    <location>
        <begin position="95"/>
        <end position="107"/>
    </location>
</feature>